<name>A0A833TWQ8_JUGRE</name>
<sequence>MDPESTQLQQAQLAAILGPDSAPFEIVISHLMSTSNELRSQAESLFNLCKQTDPDSLTLKLAHLLQSSPHVEARAMSAILLRKQLTRDDSYLWPRLTDSTRSSLKSILLSCIQREDSKSISKKLCDTVSELASGILPENGWPELLPFMFQCVSSDSPKLQESAFLIFAQLSQYIGDTLAPHIKHLHAVFLQCLTTSPSSDVKIAALNAAINFIQCLSNSADRDRFQDLLPAMMTTLTEALNNGNDATAQEALELLIELAGTEPRFLRRQLVDVVGSMLQIAEAEALEEGTRHLAIEFVITLAEARERAPGMMRKLPQFISRLFAILMKMLLDIEDDPAWHSAESEEEDAGETSNYSVAQECLDRLSISLGGNTIVPVASEQLPGYLAAPEWQKHHAALVALAQIAEGCAKVLIMRMLMVSMLFVLLGAILFIY</sequence>
<evidence type="ECO:0000256" key="1">
    <source>
        <dbReference type="ARBA" id="ARBA00004123"/>
    </source>
</evidence>
<dbReference type="InterPro" id="IPR041653">
    <property type="entry name" value="Importin_rep_4"/>
</dbReference>
<feature type="transmembrane region" description="Helical" evidence="8">
    <location>
        <begin position="412"/>
        <end position="432"/>
    </location>
</feature>
<feature type="domain" description="Importin N-terminal" evidence="9">
    <location>
        <begin position="42"/>
        <end position="114"/>
    </location>
</feature>
<reference evidence="10" key="2">
    <citation type="submission" date="2020-03" db="EMBL/GenBank/DDBJ databases">
        <title>Walnut 2.0.</title>
        <authorList>
            <person name="Marrano A."/>
            <person name="Britton M."/>
            <person name="Zimin A.V."/>
            <person name="Zaini P.A."/>
            <person name="Workman R."/>
            <person name="Puiu D."/>
            <person name="Bianco L."/>
            <person name="Allen B.J."/>
            <person name="Troggio M."/>
            <person name="Leslie C.A."/>
            <person name="Timp W."/>
            <person name="Dendekar A."/>
            <person name="Salzberg S.L."/>
            <person name="Neale D.B."/>
        </authorList>
    </citation>
    <scope>NUCLEOTIDE SEQUENCE</scope>
    <source>
        <tissue evidence="10">Leaves</tissue>
    </source>
</reference>
<protein>
    <recommendedName>
        <fullName evidence="9">Importin N-terminal domain-containing protein</fullName>
    </recommendedName>
</protein>
<dbReference type="Proteomes" id="UP000619265">
    <property type="component" value="Unassembled WGS sequence"/>
</dbReference>
<dbReference type="GO" id="GO:0005737">
    <property type="term" value="C:cytoplasm"/>
    <property type="evidence" value="ECO:0007669"/>
    <property type="project" value="UniProtKB-SubCell"/>
</dbReference>
<dbReference type="SMART" id="SM00913">
    <property type="entry name" value="IBN_N"/>
    <property type="match status" value="1"/>
</dbReference>
<evidence type="ECO:0000313" key="10">
    <source>
        <dbReference type="EMBL" id="KAF5448009.1"/>
    </source>
</evidence>
<dbReference type="GO" id="GO:0006606">
    <property type="term" value="P:protein import into nucleus"/>
    <property type="evidence" value="ECO:0007669"/>
    <property type="project" value="InterPro"/>
</dbReference>
<proteinExistence type="predicted"/>
<comment type="subcellular location">
    <subcellularLocation>
        <location evidence="2">Cytoplasm</location>
    </subcellularLocation>
    <subcellularLocation>
        <location evidence="1">Nucleus</location>
    </subcellularLocation>
</comment>
<keyword evidence="8" id="KW-0812">Transmembrane</keyword>
<dbReference type="SUPFAM" id="SSF48371">
    <property type="entry name" value="ARM repeat"/>
    <property type="match status" value="1"/>
</dbReference>
<evidence type="ECO:0000259" key="9">
    <source>
        <dbReference type="SMART" id="SM00913"/>
    </source>
</evidence>
<evidence type="ECO:0000256" key="4">
    <source>
        <dbReference type="ARBA" id="ARBA00022490"/>
    </source>
</evidence>
<keyword evidence="7" id="KW-0539">Nucleus</keyword>
<evidence type="ECO:0000256" key="2">
    <source>
        <dbReference type="ARBA" id="ARBA00004496"/>
    </source>
</evidence>
<keyword evidence="5" id="KW-0677">Repeat</keyword>
<comment type="caution">
    <text evidence="10">The sequence shown here is derived from an EMBL/GenBank/DDBJ whole genome shotgun (WGS) entry which is preliminary data.</text>
</comment>
<dbReference type="Gramene" id="Jr14_21790_p1">
    <property type="protein sequence ID" value="cds.Jr14_21790_p1"/>
    <property type="gene ID" value="Jr14_21790"/>
</dbReference>
<gene>
    <name evidence="10" type="ORF">F2P56_033518</name>
</gene>
<dbReference type="PANTHER" id="PTHR10527">
    <property type="entry name" value="IMPORTIN BETA"/>
    <property type="match status" value="1"/>
</dbReference>
<dbReference type="Pfam" id="PF25780">
    <property type="entry name" value="TPR_IPO5"/>
    <property type="match status" value="1"/>
</dbReference>
<reference evidence="10" key="1">
    <citation type="submission" date="2015-10" db="EMBL/GenBank/DDBJ databases">
        <authorList>
            <person name="Martinez-Garcia P.J."/>
            <person name="Crepeau M.W."/>
            <person name="Puiu D."/>
            <person name="Gonzalez-Ibeas D."/>
            <person name="Whalen J."/>
            <person name="Stevens K."/>
            <person name="Paul R."/>
            <person name="Butterfield T."/>
            <person name="Britton M."/>
            <person name="Reagan R."/>
            <person name="Chakraborty S."/>
            <person name="Walawage S.L."/>
            <person name="Vasquez-Gross H.A."/>
            <person name="Cardeno C."/>
            <person name="Famula R."/>
            <person name="Pratt K."/>
            <person name="Kuruganti S."/>
            <person name="Aradhya M.K."/>
            <person name="Leslie C.A."/>
            <person name="Dandekar A.M."/>
            <person name="Salzberg S.L."/>
            <person name="Wegrzyn J.L."/>
            <person name="Langley C.H."/>
            <person name="Neale D.B."/>
        </authorList>
    </citation>
    <scope>NUCLEOTIDE SEQUENCE</scope>
    <source>
        <tissue evidence="10">Leaves</tissue>
    </source>
</reference>
<organism evidence="10 11">
    <name type="scientific">Juglans regia</name>
    <name type="common">English walnut</name>
    <dbReference type="NCBI Taxonomy" id="51240"/>
    <lineage>
        <taxon>Eukaryota</taxon>
        <taxon>Viridiplantae</taxon>
        <taxon>Streptophyta</taxon>
        <taxon>Embryophyta</taxon>
        <taxon>Tracheophyta</taxon>
        <taxon>Spermatophyta</taxon>
        <taxon>Magnoliopsida</taxon>
        <taxon>eudicotyledons</taxon>
        <taxon>Gunneridae</taxon>
        <taxon>Pentapetalae</taxon>
        <taxon>rosids</taxon>
        <taxon>fabids</taxon>
        <taxon>Fagales</taxon>
        <taxon>Juglandaceae</taxon>
        <taxon>Juglans</taxon>
    </lineage>
</organism>
<keyword evidence="8" id="KW-0472">Membrane</keyword>
<dbReference type="GO" id="GO:0031267">
    <property type="term" value="F:small GTPase binding"/>
    <property type="evidence" value="ECO:0007669"/>
    <property type="project" value="InterPro"/>
</dbReference>
<dbReference type="InterPro" id="IPR011989">
    <property type="entry name" value="ARM-like"/>
</dbReference>
<dbReference type="AlphaFoldDB" id="A0A833TWQ8"/>
<dbReference type="InterPro" id="IPR016024">
    <property type="entry name" value="ARM-type_fold"/>
</dbReference>
<accession>A0A833TWQ8</accession>
<evidence type="ECO:0000256" key="5">
    <source>
        <dbReference type="ARBA" id="ARBA00022737"/>
    </source>
</evidence>
<keyword evidence="4" id="KW-0963">Cytoplasm</keyword>
<dbReference type="Pfam" id="PF18808">
    <property type="entry name" value="Importin_rep_4"/>
    <property type="match status" value="1"/>
</dbReference>
<evidence type="ECO:0000256" key="7">
    <source>
        <dbReference type="ARBA" id="ARBA00023242"/>
    </source>
</evidence>
<dbReference type="InterPro" id="IPR057672">
    <property type="entry name" value="TPR_IPO4/5"/>
</dbReference>
<evidence type="ECO:0000256" key="8">
    <source>
        <dbReference type="SAM" id="Phobius"/>
    </source>
</evidence>
<dbReference type="InterPro" id="IPR040122">
    <property type="entry name" value="Importin_beta"/>
</dbReference>
<evidence type="ECO:0000256" key="3">
    <source>
        <dbReference type="ARBA" id="ARBA00022448"/>
    </source>
</evidence>
<dbReference type="GO" id="GO:0005634">
    <property type="term" value="C:nucleus"/>
    <property type="evidence" value="ECO:0007669"/>
    <property type="project" value="UniProtKB-SubCell"/>
</dbReference>
<dbReference type="EMBL" id="LIHL02000014">
    <property type="protein sequence ID" value="KAF5448009.1"/>
    <property type="molecule type" value="Genomic_DNA"/>
</dbReference>
<dbReference type="Gene3D" id="1.25.10.10">
    <property type="entry name" value="Leucine-rich Repeat Variant"/>
    <property type="match status" value="1"/>
</dbReference>
<evidence type="ECO:0000313" key="11">
    <source>
        <dbReference type="Proteomes" id="UP000619265"/>
    </source>
</evidence>
<dbReference type="InterPro" id="IPR001494">
    <property type="entry name" value="Importin-beta_N"/>
</dbReference>
<keyword evidence="8" id="KW-1133">Transmembrane helix</keyword>
<evidence type="ECO:0000256" key="6">
    <source>
        <dbReference type="ARBA" id="ARBA00022927"/>
    </source>
</evidence>
<keyword evidence="6" id="KW-0653">Protein transport</keyword>
<keyword evidence="3" id="KW-0813">Transport</keyword>